<dbReference type="Gene3D" id="1.10.30.10">
    <property type="entry name" value="High mobility group box domain"/>
    <property type="match status" value="1"/>
</dbReference>
<evidence type="ECO:0000256" key="1">
    <source>
        <dbReference type="ARBA" id="ARBA00004123"/>
    </source>
</evidence>
<dbReference type="InterPro" id="IPR036910">
    <property type="entry name" value="HMG_box_dom_sf"/>
</dbReference>
<evidence type="ECO:0000256" key="3">
    <source>
        <dbReference type="ARBA" id="ARBA00023242"/>
    </source>
</evidence>
<dbReference type="GO" id="GO:0006357">
    <property type="term" value="P:regulation of transcription by RNA polymerase II"/>
    <property type="evidence" value="ECO:0007669"/>
    <property type="project" value="TreeGrafter"/>
</dbReference>
<organism evidence="7 8">
    <name type="scientific">Pocillopora damicornis</name>
    <name type="common">Cauliflower coral</name>
    <name type="synonym">Millepora damicornis</name>
    <dbReference type="NCBI Taxonomy" id="46731"/>
    <lineage>
        <taxon>Eukaryota</taxon>
        <taxon>Metazoa</taxon>
        <taxon>Cnidaria</taxon>
        <taxon>Anthozoa</taxon>
        <taxon>Hexacorallia</taxon>
        <taxon>Scleractinia</taxon>
        <taxon>Astrocoeniina</taxon>
        <taxon>Pocilloporidae</taxon>
        <taxon>Pocillopora</taxon>
    </lineage>
</organism>
<proteinExistence type="predicted"/>
<dbReference type="InterPro" id="IPR009071">
    <property type="entry name" value="HMG_box_dom"/>
</dbReference>
<keyword evidence="8" id="KW-1185">Reference proteome</keyword>
<dbReference type="PROSITE" id="PS50118">
    <property type="entry name" value="HMG_BOX_2"/>
    <property type="match status" value="1"/>
</dbReference>
<evidence type="ECO:0000313" key="8">
    <source>
        <dbReference type="Proteomes" id="UP000275408"/>
    </source>
</evidence>
<protein>
    <recommendedName>
        <fullName evidence="6">HMG box domain-containing protein</fullName>
    </recommendedName>
</protein>
<evidence type="ECO:0000259" key="6">
    <source>
        <dbReference type="PROSITE" id="PS50118"/>
    </source>
</evidence>
<dbReference type="InterPro" id="IPR050342">
    <property type="entry name" value="HMGB"/>
</dbReference>
<reference evidence="7 8" key="1">
    <citation type="journal article" date="2018" name="Sci. Rep.">
        <title>Comparative analysis of the Pocillopora damicornis genome highlights role of immune system in coral evolution.</title>
        <authorList>
            <person name="Cunning R."/>
            <person name="Bay R.A."/>
            <person name="Gillette P."/>
            <person name="Baker A.C."/>
            <person name="Traylor-Knowles N."/>
        </authorList>
    </citation>
    <scope>NUCLEOTIDE SEQUENCE [LARGE SCALE GENOMIC DNA]</scope>
    <source>
        <strain evidence="7">RSMAS</strain>
        <tissue evidence="7">Whole animal</tissue>
    </source>
</reference>
<dbReference type="PANTHER" id="PTHR48112:SF22">
    <property type="entry name" value="MITOCHONDRIAL TRANSCRIPTION FACTOR A, ISOFORM B"/>
    <property type="match status" value="1"/>
</dbReference>
<dbReference type="InterPro" id="IPR056513">
    <property type="entry name" value="INO80F"/>
</dbReference>
<name>A0A3M6TJE0_POCDA</name>
<comment type="subcellular location">
    <subcellularLocation>
        <location evidence="1">Nucleus</location>
    </subcellularLocation>
</comment>
<dbReference type="SMART" id="SM00398">
    <property type="entry name" value="HMG"/>
    <property type="match status" value="1"/>
</dbReference>
<evidence type="ECO:0000256" key="5">
    <source>
        <dbReference type="SAM" id="MobiDB-lite"/>
    </source>
</evidence>
<feature type="domain" description="HMG box" evidence="6">
    <location>
        <begin position="136"/>
        <end position="206"/>
    </location>
</feature>
<dbReference type="Pfam" id="PF24245">
    <property type="entry name" value="INO80F"/>
    <property type="match status" value="1"/>
</dbReference>
<keyword evidence="3 4" id="KW-0539">Nucleus</keyword>
<dbReference type="AlphaFoldDB" id="A0A3M6TJE0"/>
<dbReference type="Pfam" id="PF00505">
    <property type="entry name" value="HMG_box"/>
    <property type="match status" value="1"/>
</dbReference>
<dbReference type="GO" id="GO:0005634">
    <property type="term" value="C:nucleus"/>
    <property type="evidence" value="ECO:0007669"/>
    <property type="project" value="UniProtKB-SubCell"/>
</dbReference>
<accession>A0A3M6TJE0</accession>
<comment type="caution">
    <text evidence="7">The sequence shown here is derived from an EMBL/GenBank/DDBJ whole genome shotgun (WGS) entry which is preliminary data.</text>
</comment>
<evidence type="ECO:0000256" key="2">
    <source>
        <dbReference type="ARBA" id="ARBA00023125"/>
    </source>
</evidence>
<dbReference type="PANTHER" id="PTHR48112">
    <property type="entry name" value="HIGH MOBILITY GROUP PROTEIN DSP1"/>
    <property type="match status" value="1"/>
</dbReference>
<dbReference type="OMA" id="NEKCLNR"/>
<feature type="compositionally biased region" description="Basic and acidic residues" evidence="5">
    <location>
        <begin position="121"/>
        <end position="135"/>
    </location>
</feature>
<feature type="compositionally biased region" description="Polar residues" evidence="5">
    <location>
        <begin position="296"/>
        <end position="306"/>
    </location>
</feature>
<feature type="DNA-binding region" description="HMG box" evidence="4">
    <location>
        <begin position="136"/>
        <end position="206"/>
    </location>
</feature>
<dbReference type="GO" id="GO:0003677">
    <property type="term" value="F:DNA binding"/>
    <property type="evidence" value="ECO:0007669"/>
    <property type="project" value="UniProtKB-UniRule"/>
</dbReference>
<dbReference type="SUPFAM" id="SSF47095">
    <property type="entry name" value="HMG-box"/>
    <property type="match status" value="1"/>
</dbReference>
<feature type="region of interest" description="Disordered" evidence="5">
    <location>
        <begin position="283"/>
        <end position="306"/>
    </location>
</feature>
<feature type="region of interest" description="Disordered" evidence="5">
    <location>
        <begin position="205"/>
        <end position="265"/>
    </location>
</feature>
<feature type="region of interest" description="Disordered" evidence="5">
    <location>
        <begin position="97"/>
        <end position="140"/>
    </location>
</feature>
<dbReference type="STRING" id="46731.A0A3M6TJE0"/>
<keyword evidence="2 4" id="KW-0238">DNA-binding</keyword>
<evidence type="ECO:0000256" key="4">
    <source>
        <dbReference type="PROSITE-ProRule" id="PRU00267"/>
    </source>
</evidence>
<gene>
    <name evidence="7" type="ORF">pdam_00013071</name>
</gene>
<feature type="compositionally biased region" description="Basic and acidic residues" evidence="5">
    <location>
        <begin position="205"/>
        <end position="216"/>
    </location>
</feature>
<dbReference type="CDD" id="cd22016">
    <property type="entry name" value="HMG-box_NHP10-like"/>
    <property type="match status" value="1"/>
</dbReference>
<sequence length="306" mass="35366">MADEEDQNVSLDLFTDHDTVCKQKYFTLLKHCRQIEQENERLVNRIYHVKTLLKRYRKQRSFLKDRLDEYNDDYRAAQPPFQAELLSEIVSEAFPKSAPSPLLPGELMSPDSPPVKKNKKRDNSKDKDKDKDPNAPKKPANAFFMYCQQQRTVMQDDQKDPNIGHHELTKSLAKEWNNLDTEDKKVYYEMYEKDKERYEKEMKKYTSDKVPKEPPVKKARTKTPKQKAVASSTPKTTAVILNKGSPDQRSSVESPTLNNPLSPQSLASMQLNIPHIPMPQLLSLTGEDGGFDNYQEMHSSPQDSFL</sequence>
<evidence type="ECO:0000313" key="7">
    <source>
        <dbReference type="EMBL" id="RMX41542.1"/>
    </source>
</evidence>
<dbReference type="OrthoDB" id="10070927at2759"/>
<feature type="compositionally biased region" description="Polar residues" evidence="5">
    <location>
        <begin position="245"/>
        <end position="265"/>
    </location>
</feature>
<dbReference type="Proteomes" id="UP000275408">
    <property type="component" value="Unassembled WGS sequence"/>
</dbReference>
<dbReference type="EMBL" id="RCHS01003480">
    <property type="protein sequence ID" value="RMX41542.1"/>
    <property type="molecule type" value="Genomic_DNA"/>
</dbReference>